<sequence length="122" mass="13464">MDTTGPCRDAGDPEDALKVLGRVADAFDRHSSREIHKGLRLIVHAIKAHRPQTSHSSQDSQSQYARFARCDSLFDFSYDVELVGLAGAVIEEHTAPYASEETVTGHSGCYENPRSPSEKTFQ</sequence>
<name>A0A0C9U036_PAXIN</name>
<evidence type="ECO:0000313" key="3">
    <source>
        <dbReference type="Proteomes" id="UP000053647"/>
    </source>
</evidence>
<accession>A0A0C9U036</accession>
<feature type="region of interest" description="Disordered" evidence="1">
    <location>
        <begin position="96"/>
        <end position="122"/>
    </location>
</feature>
<dbReference type="OrthoDB" id="2690876at2759"/>
<evidence type="ECO:0000256" key="1">
    <source>
        <dbReference type="SAM" id="MobiDB-lite"/>
    </source>
</evidence>
<reference evidence="3" key="2">
    <citation type="submission" date="2015-01" db="EMBL/GenBank/DDBJ databases">
        <title>Evolutionary Origins and Diversification of the Mycorrhizal Mutualists.</title>
        <authorList>
            <consortium name="DOE Joint Genome Institute"/>
            <consortium name="Mycorrhizal Genomics Consortium"/>
            <person name="Kohler A."/>
            <person name="Kuo A."/>
            <person name="Nagy L.G."/>
            <person name="Floudas D."/>
            <person name="Copeland A."/>
            <person name="Barry K.W."/>
            <person name="Cichocki N."/>
            <person name="Veneault-Fourrey C."/>
            <person name="LaButti K."/>
            <person name="Lindquist E.A."/>
            <person name="Lipzen A."/>
            <person name="Lundell T."/>
            <person name="Morin E."/>
            <person name="Murat C."/>
            <person name="Riley R."/>
            <person name="Ohm R."/>
            <person name="Sun H."/>
            <person name="Tunlid A."/>
            <person name="Henrissat B."/>
            <person name="Grigoriev I.V."/>
            <person name="Hibbett D.S."/>
            <person name="Martin F."/>
        </authorList>
    </citation>
    <scope>NUCLEOTIDE SEQUENCE [LARGE SCALE GENOMIC DNA]</scope>
    <source>
        <strain evidence="3">ATCC 200175</strain>
    </source>
</reference>
<dbReference type="HOGENOM" id="CLU_116836_0_0_1"/>
<keyword evidence="3" id="KW-1185">Reference proteome</keyword>
<organism evidence="2 3">
    <name type="scientific">Paxillus involutus ATCC 200175</name>
    <dbReference type="NCBI Taxonomy" id="664439"/>
    <lineage>
        <taxon>Eukaryota</taxon>
        <taxon>Fungi</taxon>
        <taxon>Dikarya</taxon>
        <taxon>Basidiomycota</taxon>
        <taxon>Agaricomycotina</taxon>
        <taxon>Agaricomycetes</taxon>
        <taxon>Agaricomycetidae</taxon>
        <taxon>Boletales</taxon>
        <taxon>Paxilineae</taxon>
        <taxon>Paxillaceae</taxon>
        <taxon>Paxillus</taxon>
    </lineage>
</organism>
<reference evidence="2 3" key="1">
    <citation type="submission" date="2014-06" db="EMBL/GenBank/DDBJ databases">
        <authorList>
            <consortium name="DOE Joint Genome Institute"/>
            <person name="Kuo A."/>
            <person name="Kohler A."/>
            <person name="Nagy L.G."/>
            <person name="Floudas D."/>
            <person name="Copeland A."/>
            <person name="Barry K.W."/>
            <person name="Cichocki N."/>
            <person name="Veneault-Fourrey C."/>
            <person name="LaButti K."/>
            <person name="Lindquist E.A."/>
            <person name="Lipzen A."/>
            <person name="Lundell T."/>
            <person name="Morin E."/>
            <person name="Murat C."/>
            <person name="Sun H."/>
            <person name="Tunlid A."/>
            <person name="Henrissat B."/>
            <person name="Grigoriev I.V."/>
            <person name="Hibbett D.S."/>
            <person name="Martin F."/>
            <person name="Nordberg H.P."/>
            <person name="Cantor M.N."/>
            <person name="Hua S.X."/>
        </authorList>
    </citation>
    <scope>NUCLEOTIDE SEQUENCE [LARGE SCALE GENOMIC DNA]</scope>
    <source>
        <strain evidence="2 3">ATCC 200175</strain>
    </source>
</reference>
<dbReference type="AlphaFoldDB" id="A0A0C9U036"/>
<dbReference type="Proteomes" id="UP000053647">
    <property type="component" value="Unassembled WGS sequence"/>
</dbReference>
<proteinExistence type="predicted"/>
<gene>
    <name evidence="2" type="ORF">PAXINDRAFT_170968</name>
</gene>
<protein>
    <submittedName>
        <fullName evidence="2">Uncharacterized protein</fullName>
    </submittedName>
</protein>
<evidence type="ECO:0000313" key="2">
    <source>
        <dbReference type="EMBL" id="KIJ12931.1"/>
    </source>
</evidence>
<dbReference type="EMBL" id="KN819358">
    <property type="protein sequence ID" value="KIJ12931.1"/>
    <property type="molecule type" value="Genomic_DNA"/>
</dbReference>